<sequence>MYVDTCSSNISFHNHGHSYGVGPPFAAITASTILGRLSTRCWNIAPGTRALVRSGTDAGAIRPSSQSAFQFIPKVFDGVEVRALCRPVKFFHTDLDKPFLYGPRFVMLKQEGPSPKLLPQSWKHRII</sequence>
<protein>
    <submittedName>
        <fullName evidence="1">Uncharacterized protein</fullName>
    </submittedName>
</protein>
<evidence type="ECO:0000313" key="1">
    <source>
        <dbReference type="EMBL" id="KAK6322617.1"/>
    </source>
</evidence>
<dbReference type="EMBL" id="JAGTTL010000005">
    <property type="protein sequence ID" value="KAK6322617.1"/>
    <property type="molecule type" value="Genomic_DNA"/>
</dbReference>
<accession>A0AAN8MAK3</accession>
<reference evidence="1 2" key="1">
    <citation type="submission" date="2021-04" db="EMBL/GenBank/DDBJ databases">
        <authorList>
            <person name="De Guttry C."/>
            <person name="Zahm M."/>
            <person name="Klopp C."/>
            <person name="Cabau C."/>
            <person name="Louis A."/>
            <person name="Berthelot C."/>
            <person name="Parey E."/>
            <person name="Roest Crollius H."/>
            <person name="Montfort J."/>
            <person name="Robinson-Rechavi M."/>
            <person name="Bucao C."/>
            <person name="Bouchez O."/>
            <person name="Gislard M."/>
            <person name="Lluch J."/>
            <person name="Milhes M."/>
            <person name="Lampietro C."/>
            <person name="Lopez Roques C."/>
            <person name="Donnadieu C."/>
            <person name="Braasch I."/>
            <person name="Desvignes T."/>
            <person name="Postlethwait J."/>
            <person name="Bobe J."/>
            <person name="Wedekind C."/>
            <person name="Guiguen Y."/>
        </authorList>
    </citation>
    <scope>NUCLEOTIDE SEQUENCE [LARGE SCALE GENOMIC DNA]</scope>
    <source>
        <strain evidence="1">Cs_M1</strain>
        <tissue evidence="1">Blood</tissue>
    </source>
</reference>
<name>A0AAN8MAK3_9TELE</name>
<keyword evidence="2" id="KW-1185">Reference proteome</keyword>
<proteinExistence type="predicted"/>
<evidence type="ECO:0000313" key="2">
    <source>
        <dbReference type="Proteomes" id="UP001356427"/>
    </source>
</evidence>
<organism evidence="1 2">
    <name type="scientific">Coregonus suidteri</name>
    <dbReference type="NCBI Taxonomy" id="861788"/>
    <lineage>
        <taxon>Eukaryota</taxon>
        <taxon>Metazoa</taxon>
        <taxon>Chordata</taxon>
        <taxon>Craniata</taxon>
        <taxon>Vertebrata</taxon>
        <taxon>Euteleostomi</taxon>
        <taxon>Actinopterygii</taxon>
        <taxon>Neopterygii</taxon>
        <taxon>Teleostei</taxon>
        <taxon>Protacanthopterygii</taxon>
        <taxon>Salmoniformes</taxon>
        <taxon>Salmonidae</taxon>
        <taxon>Coregoninae</taxon>
        <taxon>Coregonus</taxon>
    </lineage>
</organism>
<comment type="caution">
    <text evidence="1">The sequence shown here is derived from an EMBL/GenBank/DDBJ whole genome shotgun (WGS) entry which is preliminary data.</text>
</comment>
<dbReference type="AlphaFoldDB" id="A0AAN8MAK3"/>
<dbReference type="Proteomes" id="UP001356427">
    <property type="component" value="Unassembled WGS sequence"/>
</dbReference>
<gene>
    <name evidence="1" type="ORF">J4Q44_G00074090</name>
</gene>